<dbReference type="Pfam" id="PF05919">
    <property type="entry name" value="Mitovir_RNA_pol"/>
    <property type="match status" value="1"/>
</dbReference>
<dbReference type="GO" id="GO:0003968">
    <property type="term" value="F:RNA-directed RNA polymerase activity"/>
    <property type="evidence" value="ECO:0007669"/>
    <property type="project" value="UniProtKB-KW"/>
</dbReference>
<organism evidence="6">
    <name type="scientific">Beta vulgaris mitovirus 1</name>
    <dbReference type="NCBI Taxonomy" id="2080450"/>
    <lineage>
        <taxon>Viruses</taxon>
        <taxon>Riboviria</taxon>
        <taxon>Orthornavirae</taxon>
        <taxon>Lenarviricota</taxon>
        <taxon>Howeltoviricetes</taxon>
        <taxon>Cryppavirales</taxon>
        <taxon>Mitoviridae</taxon>
        <taxon>Duamitovirus</taxon>
        <taxon>Duamitovirus bevu1</taxon>
    </lineage>
</organism>
<dbReference type="EMBL" id="MK423950">
    <property type="protein sequence ID" value="QBN22181.1"/>
    <property type="molecule type" value="Genomic_RNA"/>
</dbReference>
<evidence type="ECO:0000256" key="3">
    <source>
        <dbReference type="ARBA" id="ARBA00022695"/>
    </source>
</evidence>
<dbReference type="SUPFAM" id="SSF56672">
    <property type="entry name" value="DNA/RNA polymerases"/>
    <property type="match status" value="1"/>
</dbReference>
<dbReference type="EMBL" id="MK423942">
    <property type="protein sequence ID" value="QBN22173.1"/>
    <property type="molecule type" value="Genomic_RNA"/>
</dbReference>
<dbReference type="EMBL" id="MK423943">
    <property type="protein sequence ID" value="QBN22174.1"/>
    <property type="molecule type" value="Genomic_RNA"/>
</dbReference>
<dbReference type="InterPro" id="IPR008686">
    <property type="entry name" value="RNA_pol_mitovir"/>
</dbReference>
<dbReference type="Proteomes" id="UP000830821">
    <property type="component" value="Segment"/>
</dbReference>
<evidence type="ECO:0000256" key="1">
    <source>
        <dbReference type="ARBA" id="ARBA00022484"/>
    </source>
</evidence>
<dbReference type="GeneID" id="80537706"/>
<dbReference type="PANTHER" id="PTHR34456">
    <property type="entry name" value="MITOVIRUS RNA-DEPENDENT RNA POLYMERASE"/>
    <property type="match status" value="1"/>
</dbReference>
<dbReference type="PANTHER" id="PTHR34456:SF13">
    <property type="entry name" value="REVERSE TRANSCRIPTASE DOMAIN-CONTAINING PROTEIN"/>
    <property type="match status" value="1"/>
</dbReference>
<evidence type="ECO:0000313" key="7">
    <source>
        <dbReference type="EMBL" id="QBN22181.1"/>
    </source>
</evidence>
<evidence type="ECO:0000313" key="5">
    <source>
        <dbReference type="EMBL" id="QBN22173.1"/>
    </source>
</evidence>
<accession>A0A2L2P752</accession>
<keyword evidence="1 6" id="KW-0696">RNA-directed RNA polymerase</keyword>
<protein>
    <submittedName>
        <fullName evidence="6">RNA-dependent RNA polymerase</fullName>
    </submittedName>
</protein>
<gene>
    <name evidence="6" type="primary">RdRp</name>
</gene>
<keyword evidence="8" id="KW-1185">Reference proteome</keyword>
<name>A0A2L2P752_9VIRU</name>
<evidence type="ECO:0000313" key="4">
    <source>
        <dbReference type="EMBL" id="AVH76945.1"/>
    </source>
</evidence>
<dbReference type="RefSeq" id="YP_010799341.1">
    <property type="nucleotide sequence ID" value="NC_076628.1"/>
</dbReference>
<sequence length="793" mass="90595">MLFDLLIKIRALPWQKTMESLRIMCGLFSRVQLIILDGLTKELSIASYLFAKQVIRIGKKSGWLFLALYLKQCNAVLMQYRGSSGPVDRNLSVPVSLSRSGLPVIIPSFHRKIIMCRNDRSDVLIQFYLSLFSINRMIPLAKKVSKDTFKSIITPPHRLDTIQTTSSELKTKLKMLFKRYLPHVDQIPLKQGMRFEPTWKALPTSKIVQSVLVNRLKVLDMKAALKIKSCFLSLPYELAGWTNLVEFVHSKGEQWSQGALWRERVRYPFDCMNKTFTGSDIDWFEEYKGPRLPTCKRLGIPPTTGRLSCSFPGAGKRRIFAIGNYVNQRLLKPVHDWVMSVLRSLPQDGTYDQTRPLKSLVGQLKCFSYDLSSATDRWPLLIMFEMFQVCFDRGFASAVVNSALATNIFQVPFTRRRHSSVCFVAGQPLGYYSSWALFSLSHHLIVWLAAEEVYPGKRFTNYAVLGDDVIITDDRVAPIYTRYVEWLGVKISYLKSIISDTGCIEFAKKFLVDGLRKDLSPISVKALANYFHPYGMYAIHTKYRFRRFSTFCRVGGVGYKGLSRLSNLAKAPRNIRRRKAMWDKATGLPISWWLGCGKPLNPYITGLLIEFLRKELKPKDLVLAPDNFFEGHGAKEFQEITLVHNWVKCWLQYLKWYCSVALSPDVTIEQLFHNVPVVTTHWNVRQTNEELVRFGILWKCYDKVTNLGLDWCPGALPESAGSLCGWILGGYSGSDFIVSSCGLEQPAPRKGVVKYVSSNNDSVTIPNKTLGVAERQLYVAYHRRYRNGTIIVI</sequence>
<evidence type="ECO:0000313" key="8">
    <source>
        <dbReference type="Proteomes" id="UP000830821"/>
    </source>
</evidence>
<evidence type="ECO:0000313" key="6">
    <source>
        <dbReference type="EMBL" id="QBN22174.1"/>
    </source>
</evidence>
<proteinExistence type="predicted"/>
<dbReference type="EMBL" id="MG721540">
    <property type="protein sequence ID" value="AVH76945.1"/>
    <property type="molecule type" value="Genomic_RNA"/>
</dbReference>
<dbReference type="InterPro" id="IPR043502">
    <property type="entry name" value="DNA/RNA_pol_sf"/>
</dbReference>
<keyword evidence="3" id="KW-0548">Nucleotidyltransferase</keyword>
<keyword evidence="2" id="KW-0808">Transferase</keyword>
<reference evidence="6 8" key="2">
    <citation type="journal article" date="2019" name="Virus Res.">
        <title>Beta vulgaris mitovirus 1 in diverse cultivars of beet and chard.</title>
        <authorList>
            <person name="Vong M."/>
            <person name="Manny A.R."/>
            <person name="Smith K.L."/>
            <person name="Gao W."/>
            <person name="Nibert M.L."/>
        </authorList>
    </citation>
    <scope>NUCLEOTIDE SEQUENCE</scope>
    <source>
        <strain evidence="5">BevuMV1-SB-BCHS</strain>
        <strain evidence="6">BevuMV1-SB-SSC</strain>
        <strain evidence="7">BevuMV1-TB-Falcon</strain>
        <strain evidence="4 8">BevuMV1-VDH66156</strain>
    </source>
</reference>
<dbReference type="KEGG" id="vg:80537706"/>
<reference evidence="4 8" key="1">
    <citation type="journal article" date="2018" name="Virology">
        <title>Evidence for contemporary plant mitoviruses.</title>
        <authorList>
            <person name="Nibert M.L."/>
            <person name="Vong M."/>
            <person name="Fugate K.K."/>
            <person name="Debat H.J."/>
        </authorList>
    </citation>
    <scope>NUCLEOTIDE SEQUENCE [LARGE SCALE GENOMIC DNA]</scope>
    <source>
        <strain evidence="4 8">BevuMV1-VDH66156</strain>
    </source>
</reference>
<evidence type="ECO:0000256" key="2">
    <source>
        <dbReference type="ARBA" id="ARBA00022679"/>
    </source>
</evidence>